<dbReference type="STRING" id="1654360.EA58_18585"/>
<dbReference type="InterPro" id="IPR021250">
    <property type="entry name" value="DUF2789"/>
</dbReference>
<sequence length="76" mass="8932">METFSHDLPSLFNQLGLNSSKDSIESFIREHHLQQNEKISQADFWQPAQRRFLNESIAEDADWCEVIDQLDALLRK</sequence>
<evidence type="ECO:0000313" key="2">
    <source>
        <dbReference type="Proteomes" id="UP000027192"/>
    </source>
</evidence>
<name>A0A066RIF0_9GAMM</name>
<dbReference type="Gene3D" id="1.10.10.1130">
    <property type="entry name" value="Uncharacterised protein PF10982, DUF2789"/>
    <property type="match status" value="1"/>
</dbReference>
<evidence type="ECO:0008006" key="3">
    <source>
        <dbReference type="Google" id="ProtNLM"/>
    </source>
</evidence>
<evidence type="ECO:0000313" key="1">
    <source>
        <dbReference type="EMBL" id="KDM90180.1"/>
    </source>
</evidence>
<organism evidence="1 2">
    <name type="scientific">Photobacterium galatheae</name>
    <dbReference type="NCBI Taxonomy" id="1654360"/>
    <lineage>
        <taxon>Bacteria</taxon>
        <taxon>Pseudomonadati</taxon>
        <taxon>Pseudomonadota</taxon>
        <taxon>Gammaproteobacteria</taxon>
        <taxon>Vibrionales</taxon>
        <taxon>Vibrionaceae</taxon>
        <taxon>Photobacterium</taxon>
    </lineage>
</organism>
<keyword evidence="2" id="KW-1185">Reference proteome</keyword>
<dbReference type="Proteomes" id="UP000027192">
    <property type="component" value="Unassembled WGS sequence"/>
</dbReference>
<dbReference type="OrthoDB" id="5828847at2"/>
<dbReference type="AlphaFoldDB" id="A0A066RIF0"/>
<dbReference type="RefSeq" id="WP_036755970.1">
    <property type="nucleotide sequence ID" value="NZ_JAGSGC010000019.1"/>
</dbReference>
<dbReference type="InterPro" id="IPR038086">
    <property type="entry name" value="DUF2789_sf"/>
</dbReference>
<comment type="caution">
    <text evidence="1">The sequence shown here is derived from an EMBL/GenBank/DDBJ whole genome shotgun (WGS) entry which is preliminary data.</text>
</comment>
<proteinExistence type="predicted"/>
<reference evidence="1 2" key="1">
    <citation type="submission" date="2014-04" db="EMBL/GenBank/DDBJ databases">
        <title>Draft genome sequence of Photobacterium halotolerans S2753: a solonamide, ngercheumicin and holomycin producer.</title>
        <authorList>
            <person name="Machado H.R."/>
            <person name="Gram L."/>
        </authorList>
    </citation>
    <scope>NUCLEOTIDE SEQUENCE [LARGE SCALE GENOMIC DNA]</scope>
    <source>
        <strain evidence="1 2">S2753</strain>
    </source>
</reference>
<dbReference type="EMBL" id="JMIB01000037">
    <property type="protein sequence ID" value="KDM90180.1"/>
    <property type="molecule type" value="Genomic_DNA"/>
</dbReference>
<accession>A0A066RIF0</accession>
<dbReference type="Pfam" id="PF10982">
    <property type="entry name" value="DUF2789"/>
    <property type="match status" value="1"/>
</dbReference>
<gene>
    <name evidence="1" type="ORF">EA58_18585</name>
</gene>
<protein>
    <recommendedName>
        <fullName evidence="3">DUF2789 domain-containing protein</fullName>
    </recommendedName>
</protein>